<dbReference type="PROSITE" id="PS51257">
    <property type="entry name" value="PROKAR_LIPOPROTEIN"/>
    <property type="match status" value="1"/>
</dbReference>
<dbReference type="InterPro" id="IPR024520">
    <property type="entry name" value="DUF3558"/>
</dbReference>
<evidence type="ECO:0000256" key="1">
    <source>
        <dbReference type="SAM" id="SignalP"/>
    </source>
</evidence>
<sequence>MRRALAAASLLLLAGCSTTVQGTPTAATFDGSGNPDLRKLLTECDAVSDDQIAKTVGGDAIARAFFGAICRWDVAGPSGTVKVSFNWFENGSLDVERRTNEQLEYTVDDITVQGRKAIRVQPPGDPASCGVSAGSPDSGVVGWWVQYQPGSAHPDPCEAATALMDLTINLAR</sequence>
<evidence type="ECO:0000313" key="2">
    <source>
        <dbReference type="EMBL" id="OAK52443.1"/>
    </source>
</evidence>
<accession>A0A177YAC1</accession>
<keyword evidence="3" id="KW-1185">Reference proteome</keyword>
<protein>
    <recommendedName>
        <fullName evidence="4">DUF3558 domain-containing protein</fullName>
    </recommendedName>
</protein>
<dbReference type="RefSeq" id="WP_068427801.1">
    <property type="nucleotide sequence ID" value="NZ_LVHI01000023.1"/>
</dbReference>
<proteinExistence type="predicted"/>
<reference evidence="2 3" key="1">
    <citation type="submission" date="2016-03" db="EMBL/GenBank/DDBJ databases">
        <title>Genome sequence of Rhodococcus kyotonensis KB10.</title>
        <authorList>
            <person name="Jeong H."/>
            <person name="Hong C.E."/>
            <person name="Jo S.H."/>
            <person name="Park J.M."/>
        </authorList>
    </citation>
    <scope>NUCLEOTIDE SEQUENCE [LARGE SCALE GENOMIC DNA]</scope>
    <source>
        <strain evidence="2 3">KB10</strain>
    </source>
</reference>
<feature type="signal peptide" evidence="1">
    <location>
        <begin position="1"/>
        <end position="22"/>
    </location>
</feature>
<name>A0A177YAC1_9NOCA</name>
<dbReference type="Proteomes" id="UP000077519">
    <property type="component" value="Unassembled WGS sequence"/>
</dbReference>
<gene>
    <name evidence="2" type="ORF">A3K89_06320</name>
</gene>
<organism evidence="2 3">
    <name type="scientific">Rhodococcoides kyotonense</name>
    <dbReference type="NCBI Taxonomy" id="398843"/>
    <lineage>
        <taxon>Bacteria</taxon>
        <taxon>Bacillati</taxon>
        <taxon>Actinomycetota</taxon>
        <taxon>Actinomycetes</taxon>
        <taxon>Mycobacteriales</taxon>
        <taxon>Nocardiaceae</taxon>
        <taxon>Rhodococcoides</taxon>
    </lineage>
</organism>
<dbReference type="AlphaFoldDB" id="A0A177YAC1"/>
<evidence type="ECO:0008006" key="4">
    <source>
        <dbReference type="Google" id="ProtNLM"/>
    </source>
</evidence>
<keyword evidence="1" id="KW-0732">Signal</keyword>
<comment type="caution">
    <text evidence="2">The sequence shown here is derived from an EMBL/GenBank/DDBJ whole genome shotgun (WGS) entry which is preliminary data.</text>
</comment>
<evidence type="ECO:0000313" key="3">
    <source>
        <dbReference type="Proteomes" id="UP000077519"/>
    </source>
</evidence>
<feature type="chain" id="PRO_5039516868" description="DUF3558 domain-containing protein" evidence="1">
    <location>
        <begin position="23"/>
        <end position="172"/>
    </location>
</feature>
<dbReference type="Pfam" id="PF12079">
    <property type="entry name" value="DUF3558"/>
    <property type="match status" value="1"/>
</dbReference>
<dbReference type="EMBL" id="LVHI01000023">
    <property type="protein sequence ID" value="OAK52443.1"/>
    <property type="molecule type" value="Genomic_DNA"/>
</dbReference>